<dbReference type="HAMAP" id="MF_00244">
    <property type="entry name" value="NaMN_adenylyltr"/>
    <property type="match status" value="1"/>
</dbReference>
<comment type="catalytic activity">
    <reaction evidence="9 10">
        <text>nicotinate beta-D-ribonucleotide + ATP + H(+) = deamido-NAD(+) + diphosphate</text>
        <dbReference type="Rhea" id="RHEA:22860"/>
        <dbReference type="ChEBI" id="CHEBI:15378"/>
        <dbReference type="ChEBI" id="CHEBI:30616"/>
        <dbReference type="ChEBI" id="CHEBI:33019"/>
        <dbReference type="ChEBI" id="CHEBI:57502"/>
        <dbReference type="ChEBI" id="CHEBI:58437"/>
        <dbReference type="EC" id="2.7.7.18"/>
    </reaction>
</comment>
<dbReference type="EMBL" id="UHDZ01000001">
    <property type="protein sequence ID" value="SUM71317.1"/>
    <property type="molecule type" value="Genomic_DNA"/>
</dbReference>
<keyword evidence="8 10" id="KW-0520">NAD</keyword>
<comment type="similarity">
    <text evidence="10">Belongs to the NadD family.</text>
</comment>
<keyword evidence="13" id="KW-1185">Reference proteome</keyword>
<dbReference type="GO" id="GO:0005524">
    <property type="term" value="F:ATP binding"/>
    <property type="evidence" value="ECO:0007669"/>
    <property type="project" value="UniProtKB-KW"/>
</dbReference>
<dbReference type="EC" id="2.7.7.18" evidence="10"/>
<keyword evidence="7 10" id="KW-0067">ATP-binding</keyword>
<comment type="pathway">
    <text evidence="2 10">Cofactor biosynthesis; NAD(+) biosynthesis; deamido-NAD(+) from nicotinate D-ribonucleotide: step 1/1.</text>
</comment>
<evidence type="ECO:0000313" key="12">
    <source>
        <dbReference type="EMBL" id="SUM71317.1"/>
    </source>
</evidence>
<evidence type="ECO:0000256" key="8">
    <source>
        <dbReference type="ARBA" id="ARBA00023027"/>
    </source>
</evidence>
<evidence type="ECO:0000256" key="7">
    <source>
        <dbReference type="ARBA" id="ARBA00022840"/>
    </source>
</evidence>
<name>A0A380H5R0_9STAP</name>
<dbReference type="CDD" id="cd02165">
    <property type="entry name" value="NMNAT"/>
    <property type="match status" value="1"/>
</dbReference>
<evidence type="ECO:0000256" key="2">
    <source>
        <dbReference type="ARBA" id="ARBA00005019"/>
    </source>
</evidence>
<dbReference type="Gene3D" id="3.40.50.620">
    <property type="entry name" value="HUPs"/>
    <property type="match status" value="1"/>
</dbReference>
<dbReference type="InterPro" id="IPR004821">
    <property type="entry name" value="Cyt_trans-like"/>
</dbReference>
<dbReference type="NCBIfam" id="TIGR00482">
    <property type="entry name" value="nicotinate (nicotinamide) nucleotide adenylyltransferase"/>
    <property type="match status" value="1"/>
</dbReference>
<dbReference type="NCBIfam" id="NF000840">
    <property type="entry name" value="PRK00071.1-3"/>
    <property type="match status" value="1"/>
</dbReference>
<dbReference type="GO" id="GO:0004515">
    <property type="term" value="F:nicotinate-nucleotide adenylyltransferase activity"/>
    <property type="evidence" value="ECO:0007669"/>
    <property type="project" value="UniProtKB-UniRule"/>
</dbReference>
<accession>A0A380H5R0</accession>
<evidence type="ECO:0000256" key="1">
    <source>
        <dbReference type="ARBA" id="ARBA00002324"/>
    </source>
</evidence>
<proteinExistence type="inferred from homology"/>
<dbReference type="UniPathway" id="UPA00253">
    <property type="reaction ID" value="UER00332"/>
</dbReference>
<keyword evidence="3 10" id="KW-0662">Pyridine nucleotide biosynthesis</keyword>
<dbReference type="PANTHER" id="PTHR39321:SF3">
    <property type="entry name" value="PHOSPHOPANTETHEINE ADENYLYLTRANSFERASE"/>
    <property type="match status" value="1"/>
</dbReference>
<dbReference type="RefSeq" id="WP_115313229.1">
    <property type="nucleotide sequence ID" value="NZ_CP066042.1"/>
</dbReference>
<protein>
    <recommendedName>
        <fullName evidence="10">Probable nicotinate-nucleotide adenylyltransferase</fullName>
        <ecNumber evidence="10">2.7.7.18</ecNumber>
    </recommendedName>
    <alternativeName>
        <fullName evidence="10">Deamido-NAD(+) diphosphorylase</fullName>
    </alternativeName>
    <alternativeName>
        <fullName evidence="10">Deamido-NAD(+) pyrophosphorylase</fullName>
    </alternativeName>
    <alternativeName>
        <fullName evidence="10">Nicotinate mononucleotide adenylyltransferase</fullName>
        <shortName evidence="10">NaMN adenylyltransferase</shortName>
    </alternativeName>
</protein>
<dbReference type="InterPro" id="IPR014729">
    <property type="entry name" value="Rossmann-like_a/b/a_fold"/>
</dbReference>
<keyword evidence="5 10" id="KW-0548">Nucleotidyltransferase</keyword>
<gene>
    <name evidence="10 12" type="primary">nadD</name>
    <name evidence="12" type="ORF">NCTC11807_01431</name>
</gene>
<evidence type="ECO:0000256" key="10">
    <source>
        <dbReference type="HAMAP-Rule" id="MF_00244"/>
    </source>
</evidence>
<reference evidence="12 13" key="1">
    <citation type="submission" date="2018-06" db="EMBL/GenBank/DDBJ databases">
        <authorList>
            <consortium name="Pathogen Informatics"/>
            <person name="Doyle S."/>
        </authorList>
    </citation>
    <scope>NUCLEOTIDE SEQUENCE [LARGE SCALE GENOMIC DNA]</scope>
    <source>
        <strain evidence="12 13">NCTC11807</strain>
    </source>
</reference>
<evidence type="ECO:0000313" key="13">
    <source>
        <dbReference type="Proteomes" id="UP000255425"/>
    </source>
</evidence>
<evidence type="ECO:0000256" key="6">
    <source>
        <dbReference type="ARBA" id="ARBA00022741"/>
    </source>
</evidence>
<dbReference type="AlphaFoldDB" id="A0A380H5R0"/>
<sequence length="191" mass="22655">MSKKIVLYGGQFNPIHTAHMIVASEVYHTLKPDLFYFLPSYMAPLKEHDEFLHSSHRIHMIELVIEELGFGEICTAELERKGQSYTYETMMEFKRIHTNDDIFFVIGTDQYKQLDKWYNIEHLKEILTFVIVNRDIDFQEVDEDMISIKIPRVDISSTMIRKRIKNNDNIQVLVPKKVENYIKEEGFYGDK</sequence>
<evidence type="ECO:0000256" key="4">
    <source>
        <dbReference type="ARBA" id="ARBA00022679"/>
    </source>
</evidence>
<dbReference type="GO" id="GO:0009435">
    <property type="term" value="P:NAD+ biosynthetic process"/>
    <property type="evidence" value="ECO:0007669"/>
    <property type="project" value="UniProtKB-UniRule"/>
</dbReference>
<evidence type="ECO:0000259" key="11">
    <source>
        <dbReference type="Pfam" id="PF01467"/>
    </source>
</evidence>
<evidence type="ECO:0000256" key="3">
    <source>
        <dbReference type="ARBA" id="ARBA00022642"/>
    </source>
</evidence>
<dbReference type="GeneID" id="63936541"/>
<dbReference type="SUPFAM" id="SSF52374">
    <property type="entry name" value="Nucleotidylyl transferase"/>
    <property type="match status" value="1"/>
</dbReference>
<comment type="function">
    <text evidence="1 10">Catalyzes the reversible adenylation of nicotinate mononucleotide (NaMN) to nicotinic acid adenine dinucleotide (NaAD).</text>
</comment>
<keyword evidence="6 10" id="KW-0547">Nucleotide-binding</keyword>
<dbReference type="Pfam" id="PF01467">
    <property type="entry name" value="CTP_transf_like"/>
    <property type="match status" value="1"/>
</dbReference>
<keyword evidence="4 10" id="KW-0808">Transferase</keyword>
<feature type="domain" description="Cytidyltransferase-like" evidence="11">
    <location>
        <begin position="7"/>
        <end position="163"/>
    </location>
</feature>
<dbReference type="InterPro" id="IPR005248">
    <property type="entry name" value="NadD/NMNAT"/>
</dbReference>
<dbReference type="Proteomes" id="UP000255425">
    <property type="component" value="Unassembled WGS sequence"/>
</dbReference>
<evidence type="ECO:0000256" key="5">
    <source>
        <dbReference type="ARBA" id="ARBA00022695"/>
    </source>
</evidence>
<evidence type="ECO:0000256" key="9">
    <source>
        <dbReference type="ARBA" id="ARBA00048721"/>
    </source>
</evidence>
<organism evidence="12 13">
    <name type="scientific">Staphylococcus saccharolyticus</name>
    <dbReference type="NCBI Taxonomy" id="33028"/>
    <lineage>
        <taxon>Bacteria</taxon>
        <taxon>Bacillati</taxon>
        <taxon>Bacillota</taxon>
        <taxon>Bacilli</taxon>
        <taxon>Bacillales</taxon>
        <taxon>Staphylococcaceae</taxon>
        <taxon>Staphylococcus</taxon>
    </lineage>
</organism>
<dbReference type="PANTHER" id="PTHR39321">
    <property type="entry name" value="NICOTINATE-NUCLEOTIDE ADENYLYLTRANSFERASE-RELATED"/>
    <property type="match status" value="1"/>
</dbReference>